<organism evidence="8 9">
    <name type="scientific">Candidatus Pantoea symbiotica</name>
    <dbReference type="NCBI Taxonomy" id="1884370"/>
    <lineage>
        <taxon>Bacteria</taxon>
        <taxon>Pseudomonadati</taxon>
        <taxon>Pseudomonadota</taxon>
        <taxon>Gammaproteobacteria</taxon>
        <taxon>Enterobacterales</taxon>
        <taxon>Erwiniaceae</taxon>
        <taxon>Pantoea</taxon>
    </lineage>
</organism>
<evidence type="ECO:0000256" key="4">
    <source>
        <dbReference type="ARBA" id="ARBA00022729"/>
    </source>
</evidence>
<dbReference type="EMBL" id="FOSD01000001">
    <property type="protein sequence ID" value="SFJ40095.1"/>
    <property type="molecule type" value="Genomic_DNA"/>
</dbReference>
<keyword evidence="5 6" id="KW-0574">Periplasm</keyword>
<comment type="similarity">
    <text evidence="2 6">Belongs to the bacterial solute-binding protein PotD/PotF family.</text>
</comment>
<dbReference type="NCBIfam" id="NF007048">
    <property type="entry name" value="PRK09501.1"/>
    <property type="match status" value="1"/>
</dbReference>
<comment type="caution">
    <text evidence="8">The sequence shown here is derived from an EMBL/GenBank/DDBJ whole genome shotgun (WGS) entry which is preliminary data.</text>
</comment>
<comment type="subcellular location">
    <subcellularLocation>
        <location evidence="1 6">Periplasm</location>
    </subcellularLocation>
</comment>
<evidence type="ECO:0000313" key="8">
    <source>
        <dbReference type="EMBL" id="SFJ40095.1"/>
    </source>
</evidence>
<dbReference type="SUPFAM" id="SSF53850">
    <property type="entry name" value="Periplasmic binding protein-like II"/>
    <property type="match status" value="1"/>
</dbReference>
<evidence type="ECO:0000256" key="1">
    <source>
        <dbReference type="ARBA" id="ARBA00004418"/>
    </source>
</evidence>
<dbReference type="InterPro" id="IPR001188">
    <property type="entry name" value="Sperm_putr-bd"/>
</dbReference>
<dbReference type="Pfam" id="PF13416">
    <property type="entry name" value="SBP_bac_8"/>
    <property type="match status" value="1"/>
</dbReference>
<evidence type="ECO:0000256" key="3">
    <source>
        <dbReference type="ARBA" id="ARBA00022448"/>
    </source>
</evidence>
<evidence type="ECO:0000256" key="6">
    <source>
        <dbReference type="PIRNR" id="PIRNR019574"/>
    </source>
</evidence>
<dbReference type="Proteomes" id="UP000198841">
    <property type="component" value="Unassembled WGS sequence"/>
</dbReference>
<feature type="chain" id="PRO_5045276805" description="Putrescine-binding periplasmic protein" evidence="7">
    <location>
        <begin position="23"/>
        <end position="347"/>
    </location>
</feature>
<dbReference type="RefSeq" id="WP_008103020.1">
    <property type="nucleotide sequence ID" value="NZ_FOSD01000001.1"/>
</dbReference>
<dbReference type="Gene3D" id="3.40.190.10">
    <property type="entry name" value="Periplasmic binding protein-like II"/>
    <property type="match status" value="2"/>
</dbReference>
<dbReference type="PIRSF" id="PIRSF019574">
    <property type="entry name" value="Periplasmic_polyamine_BP"/>
    <property type="match status" value="1"/>
</dbReference>
<dbReference type="PRINTS" id="PR00909">
    <property type="entry name" value="SPERMDNBNDNG"/>
</dbReference>
<accession>A0A1I3R1U1</accession>
<feature type="signal peptide" evidence="7">
    <location>
        <begin position="1"/>
        <end position="22"/>
    </location>
</feature>
<keyword evidence="4 7" id="KW-0732">Signal</keyword>
<evidence type="ECO:0000256" key="2">
    <source>
        <dbReference type="ARBA" id="ARBA00007173"/>
    </source>
</evidence>
<evidence type="ECO:0000313" key="9">
    <source>
        <dbReference type="Proteomes" id="UP000198841"/>
    </source>
</evidence>
<dbReference type="InterPro" id="IPR006059">
    <property type="entry name" value="SBP"/>
</dbReference>
<keyword evidence="3 6" id="KW-0813">Transport</keyword>
<reference evidence="8 9" key="1">
    <citation type="submission" date="2016-10" db="EMBL/GenBank/DDBJ databases">
        <authorList>
            <person name="Varghese N."/>
            <person name="Submissions S."/>
        </authorList>
    </citation>
    <scope>NUCLEOTIDE SEQUENCE [LARGE SCALE GENOMIC DNA]</scope>
    <source>
        <strain evidence="8 9">YR512</strain>
    </source>
</reference>
<protein>
    <recommendedName>
        <fullName evidence="6">Putrescine-binding periplasmic protein</fullName>
    </recommendedName>
</protein>
<evidence type="ECO:0000256" key="7">
    <source>
        <dbReference type="SAM" id="SignalP"/>
    </source>
</evidence>
<sequence length="347" mass="38997">MKKWSHWLAAGALALGMQSAQADAGKTLYFYNWTEYVPPGLLEQFTKETGIKVIYSTYESNESMYAKLKTWKDGAYDLVVPSTYFVAKMRNEGMLQKIDKSQLSNFKNLDPNLLNKPFDPNNDYSIPYIWGATAIGINTDEVDAKSITRWADLWKPEYKQSLLLTDDAREVFQMALRKLGYSGNTRDPKQIEAAYEELKKLMPNVLAFNSDNPGNPFMEGEVNVGMIWNGSAYVARQAGTPLQIIWPQEGGIFWMDNLAIPANAKNREGALKLINFLLRPDVAAQVAETIGYPTPNLAAKKLLPNEVANDPSLYPAEDVIKNGEWQNDVGEASVQYETLFQKLKAGR</sequence>
<evidence type="ECO:0000256" key="5">
    <source>
        <dbReference type="ARBA" id="ARBA00022764"/>
    </source>
</evidence>
<dbReference type="PANTHER" id="PTHR30222">
    <property type="entry name" value="SPERMIDINE/PUTRESCINE-BINDING PERIPLASMIC PROTEIN"/>
    <property type="match status" value="1"/>
</dbReference>
<proteinExistence type="inferred from homology"/>
<keyword evidence="9" id="KW-1185">Reference proteome</keyword>
<comment type="function">
    <text evidence="6">Required for the activity of the bacterial periplasmic transport system of putrescine.</text>
</comment>
<dbReference type="PANTHER" id="PTHR30222:SF17">
    <property type="entry name" value="SPERMIDINE_PUTRESCINE-BINDING PERIPLASMIC PROTEIN"/>
    <property type="match status" value="1"/>
</dbReference>
<name>A0A1I3R1U1_9GAMM</name>
<gene>
    <name evidence="8" type="ORF">SAMN05518863_101360</name>
</gene>